<dbReference type="AlphaFoldDB" id="A0A8S9PXC0"/>
<evidence type="ECO:0000313" key="1">
    <source>
        <dbReference type="EMBL" id="KAF3523092.1"/>
    </source>
</evidence>
<organism evidence="1 2">
    <name type="scientific">Brassica cretica</name>
    <name type="common">Mustard</name>
    <dbReference type="NCBI Taxonomy" id="69181"/>
    <lineage>
        <taxon>Eukaryota</taxon>
        <taxon>Viridiplantae</taxon>
        <taxon>Streptophyta</taxon>
        <taxon>Embryophyta</taxon>
        <taxon>Tracheophyta</taxon>
        <taxon>Spermatophyta</taxon>
        <taxon>Magnoliopsida</taxon>
        <taxon>eudicotyledons</taxon>
        <taxon>Gunneridae</taxon>
        <taxon>Pentapetalae</taxon>
        <taxon>rosids</taxon>
        <taxon>malvids</taxon>
        <taxon>Brassicales</taxon>
        <taxon>Brassicaceae</taxon>
        <taxon>Brassiceae</taxon>
        <taxon>Brassica</taxon>
    </lineage>
</organism>
<protein>
    <submittedName>
        <fullName evidence="1">Uncharacterized protein</fullName>
    </submittedName>
</protein>
<sequence length="286" mass="32640">MTIITEFVSNNHDWKDHFFFVNDASVEANGISIFRTRWGRKETNPLPPNLEGLRISRNILRGGPSIWATFSPKRVTLLLSTILGFSQTCRSWKCRSQAWMGSSRVKFERGGKGQGLANKNMLSLMMTWPMGGSSKVPEFTKASRMVNGSLIMMNRALDASNQDARMAQFRAETADKENARLKDELECSRPSERGSLQQRFIGSYKALKDPEYSFDVEYARQTRRVNERDKDFVIPKIEERIWEQWDPIPASPDTVEAETEAVGVKIGYDGINVGNFPKNVLFEKER</sequence>
<accession>A0A8S9PXC0</accession>
<gene>
    <name evidence="1" type="ORF">F2Q69_00048245</name>
</gene>
<reference evidence="1" key="1">
    <citation type="submission" date="2019-12" db="EMBL/GenBank/DDBJ databases">
        <title>Genome sequencing and annotation of Brassica cretica.</title>
        <authorList>
            <person name="Studholme D.J."/>
            <person name="Sarris P."/>
        </authorList>
    </citation>
    <scope>NUCLEOTIDE SEQUENCE</scope>
    <source>
        <strain evidence="1">PFS-109/04</strain>
        <tissue evidence="1">Leaf</tissue>
    </source>
</reference>
<dbReference type="Proteomes" id="UP000712600">
    <property type="component" value="Unassembled WGS sequence"/>
</dbReference>
<comment type="caution">
    <text evidence="1">The sequence shown here is derived from an EMBL/GenBank/DDBJ whole genome shotgun (WGS) entry which is preliminary data.</text>
</comment>
<evidence type="ECO:0000313" key="2">
    <source>
        <dbReference type="Proteomes" id="UP000712600"/>
    </source>
</evidence>
<proteinExistence type="predicted"/>
<dbReference type="EMBL" id="QGKX02001347">
    <property type="protein sequence ID" value="KAF3523092.1"/>
    <property type="molecule type" value="Genomic_DNA"/>
</dbReference>
<name>A0A8S9PXC0_BRACR</name>